<evidence type="ECO:0000313" key="3">
    <source>
        <dbReference type="Proteomes" id="UP000233256"/>
    </source>
</evidence>
<protein>
    <submittedName>
        <fullName evidence="2">Uncharacterized protein</fullName>
    </submittedName>
</protein>
<reference evidence="2 3" key="1">
    <citation type="journal article" date="2017" name="ISME J.">
        <title>Potential for microbial H2 and metal transformations associated with novel bacteria and archaea in deep terrestrial subsurface sediments.</title>
        <authorList>
            <person name="Hernsdorf A.W."/>
            <person name="Amano Y."/>
            <person name="Miyakawa K."/>
            <person name="Ise K."/>
            <person name="Suzuki Y."/>
            <person name="Anantharaman K."/>
            <person name="Probst A."/>
            <person name="Burstein D."/>
            <person name="Thomas B.C."/>
            <person name="Banfield J.F."/>
        </authorList>
    </citation>
    <scope>NUCLEOTIDE SEQUENCE [LARGE SCALE GENOMIC DNA]</scope>
    <source>
        <strain evidence="2">HGW-Wallbacteria-1</strain>
    </source>
</reference>
<keyword evidence="1" id="KW-0812">Transmembrane</keyword>
<dbReference type="Proteomes" id="UP000233256">
    <property type="component" value="Unassembled WGS sequence"/>
</dbReference>
<accession>A0A2N1PND7</accession>
<feature type="transmembrane region" description="Helical" evidence="1">
    <location>
        <begin position="171"/>
        <end position="190"/>
    </location>
</feature>
<dbReference type="AlphaFoldDB" id="A0A2N1PND7"/>
<keyword evidence="1" id="KW-1133">Transmembrane helix</keyword>
<organism evidence="2 3">
    <name type="scientific">Candidatus Wallbacteria bacterium HGW-Wallbacteria-1</name>
    <dbReference type="NCBI Taxonomy" id="2013854"/>
    <lineage>
        <taxon>Bacteria</taxon>
        <taxon>Candidatus Walliibacteriota</taxon>
    </lineage>
</organism>
<sequence>MDKEKFKAILQRAIELESTVKVNERDFSEIDLVEAAQELGIDQEFLSQAIAEMSAGMNSFFLKGSPDEIRTQFQLFALGTSNTDVKISAPESSDSDLPVRVDILRKGMQNFPENIYYEVFFNSDERGGTRVSWDMNLKVLENQMDKIGIGLALFFLLGAVCSGLASGSVVASVPLLFSTILTVLLIKSSGKSKTMLLEKEITSFMGNFRTLMEIKSSEGIENEIRGLRQKISGDPIEAES</sequence>
<evidence type="ECO:0000256" key="1">
    <source>
        <dbReference type="SAM" id="Phobius"/>
    </source>
</evidence>
<proteinExistence type="predicted"/>
<dbReference type="EMBL" id="PGXC01000011">
    <property type="protein sequence ID" value="PKK89846.1"/>
    <property type="molecule type" value="Genomic_DNA"/>
</dbReference>
<comment type="caution">
    <text evidence="2">The sequence shown here is derived from an EMBL/GenBank/DDBJ whole genome shotgun (WGS) entry which is preliminary data.</text>
</comment>
<evidence type="ECO:0000313" key="2">
    <source>
        <dbReference type="EMBL" id="PKK89846.1"/>
    </source>
</evidence>
<keyword evidence="1" id="KW-0472">Membrane</keyword>
<gene>
    <name evidence="2" type="ORF">CVV64_12560</name>
</gene>
<name>A0A2N1PND7_9BACT</name>